<dbReference type="CDD" id="cd14845">
    <property type="entry name" value="L-Ala-D-Glu_peptidase_like"/>
    <property type="match status" value="1"/>
</dbReference>
<protein>
    <submittedName>
        <fullName evidence="2">Peptidase M15</fullName>
    </submittedName>
</protein>
<dbReference type="SUPFAM" id="SSF55166">
    <property type="entry name" value="Hedgehog/DD-peptidase"/>
    <property type="match status" value="1"/>
</dbReference>
<reference evidence="2 3" key="1">
    <citation type="journal article" date="2018" name="Syst. Appl. Microbiol.">
        <title>Pseudomonas silesiensis sp. nov. strain A3T isolated from a biological pesticide sewage treatment plant and analysis of the complete genome sequence.</title>
        <authorList>
            <person name="Kaminski M.A."/>
            <person name="Furmanczyk E.M."/>
            <person name="Sobczak A."/>
            <person name="Dziembowski A."/>
            <person name="Lipinski L."/>
        </authorList>
    </citation>
    <scope>NUCLEOTIDE SEQUENCE [LARGE SCALE GENOMIC DNA]</scope>
    <source>
        <strain evidence="2 3">A3</strain>
    </source>
</reference>
<dbReference type="EMBL" id="CP014870">
    <property type="protein sequence ID" value="ANJ55577.1"/>
    <property type="molecule type" value="Genomic_DNA"/>
</dbReference>
<dbReference type="OrthoDB" id="8479979at2"/>
<dbReference type="Proteomes" id="UP000078354">
    <property type="component" value="Chromosome"/>
</dbReference>
<evidence type="ECO:0000259" key="1">
    <source>
        <dbReference type="Pfam" id="PF13539"/>
    </source>
</evidence>
<gene>
    <name evidence="2" type="ORF">PMA3_10660</name>
</gene>
<evidence type="ECO:0000313" key="2">
    <source>
        <dbReference type="EMBL" id="ANJ55577.1"/>
    </source>
</evidence>
<dbReference type="InterPro" id="IPR039561">
    <property type="entry name" value="Peptidase_M15C"/>
</dbReference>
<dbReference type="KEGG" id="psil:PMA3_10660"/>
<dbReference type="AlphaFoldDB" id="A0A191YRR4"/>
<proteinExistence type="predicted"/>
<organism evidence="2 3">
    <name type="scientific">Pseudomonas silesiensis</name>
    <dbReference type="NCBI Taxonomy" id="1853130"/>
    <lineage>
        <taxon>Bacteria</taxon>
        <taxon>Pseudomonadati</taxon>
        <taxon>Pseudomonadota</taxon>
        <taxon>Gammaproteobacteria</taxon>
        <taxon>Pseudomonadales</taxon>
        <taxon>Pseudomonadaceae</taxon>
        <taxon>Pseudomonas</taxon>
    </lineage>
</organism>
<feature type="domain" description="Peptidase M15C" evidence="1">
    <location>
        <begin position="112"/>
        <end position="172"/>
    </location>
</feature>
<dbReference type="STRING" id="1853130.PMA3_10660"/>
<dbReference type="InterPro" id="IPR009045">
    <property type="entry name" value="Zn_M74/Hedgehog-like"/>
</dbReference>
<dbReference type="GO" id="GO:0008233">
    <property type="term" value="F:peptidase activity"/>
    <property type="evidence" value="ECO:0007669"/>
    <property type="project" value="InterPro"/>
</dbReference>
<dbReference type="Gene3D" id="3.30.1380.10">
    <property type="match status" value="1"/>
</dbReference>
<keyword evidence="3" id="KW-1185">Reference proteome</keyword>
<accession>A0A191YRR4</accession>
<dbReference type="RefSeq" id="WP_064677109.1">
    <property type="nucleotide sequence ID" value="NZ_CP014870.1"/>
</dbReference>
<sequence length="201" mass="21982">MDIQQLICAVQAAVGVEVDGKPGPQTWTAIAQRLIPDQAATLADNSSADLDPKSKKTIDTLLPPVRPYAIALIQKARLNGITIKIISGLRTYEEQDALYARGRPDNGPTVTNAKGGQSNHNFGIAFDIGIFEGGKYLGNSPKYKAVGVLAMDLGLEWGGNWKTFKDEPHYQLRPSWASGMTERDMLAALRKRKTDQQEVFV</sequence>
<evidence type="ECO:0000313" key="3">
    <source>
        <dbReference type="Proteomes" id="UP000078354"/>
    </source>
</evidence>
<dbReference type="Pfam" id="PF13539">
    <property type="entry name" value="Peptidase_M15_4"/>
    <property type="match status" value="1"/>
</dbReference>
<name>A0A191YRR4_9PSED</name>